<keyword evidence="4" id="KW-1185">Reference proteome</keyword>
<keyword evidence="1" id="KW-0238">DNA-binding</keyword>
<dbReference type="OrthoDB" id="965844at2"/>
<evidence type="ECO:0000259" key="2">
    <source>
        <dbReference type="PROSITE" id="PS50043"/>
    </source>
</evidence>
<reference evidence="3 4" key="1">
    <citation type="submission" date="2019-03" db="EMBL/GenBank/DDBJ databases">
        <title>Genomic Encyclopedia of Archaeal and Bacterial Type Strains, Phase II (KMG-II): from individual species to whole genera.</title>
        <authorList>
            <person name="Goeker M."/>
        </authorList>
    </citation>
    <scope>NUCLEOTIDE SEQUENCE [LARGE SCALE GENOMIC DNA]</scope>
    <source>
        <strain evidence="3 4">DSM 28213</strain>
    </source>
</reference>
<accession>A0A4R7ETK1</accession>
<dbReference type="PROSITE" id="PS50043">
    <property type="entry name" value="HTH_LUXR_2"/>
    <property type="match status" value="1"/>
</dbReference>
<sequence>MLSIAIVDSQEITRYAVQALFKEAYDDNIVFIEIQKLQELKHFLNESKSGIVVFDPHAFGFDAYTEQIIVLLEQKNSVFWLLFFSELNEYWLKYLLHNKSLPHSVALKEDELADIQKAIRAVLQGKKYLTSFIKEKLDDHNHSIYKVEQVLTQAEREILKEIASGKITREIAAERSVSVHTIITHRKNIFKKLEVNSIHEATRYAIRAGIITVNDYYI</sequence>
<dbReference type="EMBL" id="SOAG01000017">
    <property type="protein sequence ID" value="TDS56942.1"/>
    <property type="molecule type" value="Genomic_DNA"/>
</dbReference>
<dbReference type="CDD" id="cd06170">
    <property type="entry name" value="LuxR_C_like"/>
    <property type="match status" value="1"/>
</dbReference>
<dbReference type="Proteomes" id="UP000295215">
    <property type="component" value="Unassembled WGS sequence"/>
</dbReference>
<gene>
    <name evidence="3" type="ORF">C8P70_11732</name>
</gene>
<evidence type="ECO:0000313" key="3">
    <source>
        <dbReference type="EMBL" id="TDS56942.1"/>
    </source>
</evidence>
<dbReference type="SMART" id="SM00421">
    <property type="entry name" value="HTH_LUXR"/>
    <property type="match status" value="1"/>
</dbReference>
<proteinExistence type="predicted"/>
<dbReference type="AlphaFoldDB" id="A0A4R7ETK1"/>
<dbReference type="PANTHER" id="PTHR43214:SF43">
    <property type="entry name" value="TWO-COMPONENT RESPONSE REGULATOR"/>
    <property type="match status" value="1"/>
</dbReference>
<dbReference type="Pfam" id="PF00196">
    <property type="entry name" value="GerE"/>
    <property type="match status" value="1"/>
</dbReference>
<dbReference type="GO" id="GO:0003677">
    <property type="term" value="F:DNA binding"/>
    <property type="evidence" value="ECO:0007669"/>
    <property type="project" value="UniProtKB-KW"/>
</dbReference>
<dbReference type="Gene3D" id="3.40.50.2300">
    <property type="match status" value="1"/>
</dbReference>
<dbReference type="RefSeq" id="WP_133712874.1">
    <property type="nucleotide sequence ID" value="NZ_SOAG01000017.1"/>
</dbReference>
<organism evidence="3 4">
    <name type="scientific">Myroides indicus</name>
    <dbReference type="NCBI Taxonomy" id="1323422"/>
    <lineage>
        <taxon>Bacteria</taxon>
        <taxon>Pseudomonadati</taxon>
        <taxon>Bacteroidota</taxon>
        <taxon>Flavobacteriia</taxon>
        <taxon>Flavobacteriales</taxon>
        <taxon>Flavobacteriaceae</taxon>
        <taxon>Myroides</taxon>
    </lineage>
</organism>
<comment type="caution">
    <text evidence="3">The sequence shown here is derived from an EMBL/GenBank/DDBJ whole genome shotgun (WGS) entry which is preliminary data.</text>
</comment>
<evidence type="ECO:0000313" key="4">
    <source>
        <dbReference type="Proteomes" id="UP000295215"/>
    </source>
</evidence>
<evidence type="ECO:0000256" key="1">
    <source>
        <dbReference type="ARBA" id="ARBA00023125"/>
    </source>
</evidence>
<dbReference type="GO" id="GO:0006355">
    <property type="term" value="P:regulation of DNA-templated transcription"/>
    <property type="evidence" value="ECO:0007669"/>
    <property type="project" value="InterPro"/>
</dbReference>
<dbReference type="PRINTS" id="PR00038">
    <property type="entry name" value="HTHLUXR"/>
</dbReference>
<dbReference type="SUPFAM" id="SSF46894">
    <property type="entry name" value="C-terminal effector domain of the bipartite response regulators"/>
    <property type="match status" value="1"/>
</dbReference>
<dbReference type="PANTHER" id="PTHR43214">
    <property type="entry name" value="TWO-COMPONENT RESPONSE REGULATOR"/>
    <property type="match status" value="1"/>
</dbReference>
<feature type="domain" description="HTH luxR-type" evidence="2">
    <location>
        <begin position="144"/>
        <end position="209"/>
    </location>
</feature>
<protein>
    <submittedName>
        <fullName evidence="3">Transcriptional regulator</fullName>
    </submittedName>
</protein>
<dbReference type="InterPro" id="IPR016032">
    <property type="entry name" value="Sig_transdc_resp-reg_C-effctor"/>
</dbReference>
<dbReference type="InterPro" id="IPR000792">
    <property type="entry name" value="Tscrpt_reg_LuxR_C"/>
</dbReference>
<name>A0A4R7ETK1_9FLAO</name>
<dbReference type="InterPro" id="IPR039420">
    <property type="entry name" value="WalR-like"/>
</dbReference>